<accession>A0A1I1YXZ1</accession>
<dbReference type="PROSITE" id="PS51257">
    <property type="entry name" value="PROKAR_LIPOPROTEIN"/>
    <property type="match status" value="1"/>
</dbReference>
<evidence type="ECO:0000256" key="1">
    <source>
        <dbReference type="ARBA" id="ARBA00022729"/>
    </source>
</evidence>
<feature type="domain" description="Solute-binding protein family 3/N-terminal" evidence="3">
    <location>
        <begin position="38"/>
        <end position="260"/>
    </location>
</feature>
<dbReference type="InterPro" id="IPR001638">
    <property type="entry name" value="Solute-binding_3/MltF_N"/>
</dbReference>
<dbReference type="Pfam" id="PF00497">
    <property type="entry name" value="SBP_bac_3"/>
    <property type="match status" value="1"/>
</dbReference>
<sequence>MKKFLCFVLTMIFMLAFMGCGGEKKADVPAQKAVSKTVLHVGTNANYPPFEYYQKASKAFIGFDVELMQGVAREMGYSKVEFVDMEFNKLLPSLKEGKVDVVISCLTVTDDRKKEVDFTQPYLVSANVAVGSTDAKTRSTGAMKGKRIAVETGSIHVKQARQYSDTVVECGGAEEALKLIMDKRADFAIMDNYTARFFITHFYNGKLSIMAELQDDTDTRVGIAVAKGNKELMDKLNTGLRKYREDAAYYQMKNNYFGKLL</sequence>
<dbReference type="STRING" id="1123323.SAMN05216245_10370"/>
<dbReference type="Proteomes" id="UP000198896">
    <property type="component" value="Unassembled WGS sequence"/>
</dbReference>
<dbReference type="OrthoDB" id="9811552at2"/>
<proteinExistence type="predicted"/>
<dbReference type="CDD" id="cd13530">
    <property type="entry name" value="PBP2_peptides_like"/>
    <property type="match status" value="1"/>
</dbReference>
<dbReference type="PANTHER" id="PTHR35936">
    <property type="entry name" value="MEMBRANE-BOUND LYTIC MUREIN TRANSGLYCOSYLASE F"/>
    <property type="match status" value="1"/>
</dbReference>
<dbReference type="SMART" id="SM00062">
    <property type="entry name" value="PBPb"/>
    <property type="match status" value="1"/>
</dbReference>
<dbReference type="AlphaFoldDB" id="A0A1I1YXZ1"/>
<dbReference type="SUPFAM" id="SSF53850">
    <property type="entry name" value="Periplasmic binding protein-like II"/>
    <property type="match status" value="1"/>
</dbReference>
<feature type="chain" id="PRO_5039112833" evidence="2">
    <location>
        <begin position="19"/>
        <end position="261"/>
    </location>
</feature>
<keyword evidence="1 2" id="KW-0732">Signal</keyword>
<feature type="signal peptide" evidence="2">
    <location>
        <begin position="1"/>
        <end position="18"/>
    </location>
</feature>
<dbReference type="Gene3D" id="3.40.190.10">
    <property type="entry name" value="Periplasmic binding protein-like II"/>
    <property type="match status" value="2"/>
</dbReference>
<evidence type="ECO:0000256" key="2">
    <source>
        <dbReference type="SAM" id="SignalP"/>
    </source>
</evidence>
<name>A0A1I1YXZ1_9FIRM</name>
<evidence type="ECO:0000313" key="5">
    <source>
        <dbReference type="Proteomes" id="UP000198896"/>
    </source>
</evidence>
<protein>
    <submittedName>
        <fullName evidence="4">Amino acid ABC transporter substrate-binding protein, PAAT family</fullName>
    </submittedName>
</protein>
<organism evidence="4 5">
    <name type="scientific">Succiniclasticum ruminis DSM 9236</name>
    <dbReference type="NCBI Taxonomy" id="1123323"/>
    <lineage>
        <taxon>Bacteria</taxon>
        <taxon>Bacillati</taxon>
        <taxon>Bacillota</taxon>
        <taxon>Negativicutes</taxon>
        <taxon>Acidaminococcales</taxon>
        <taxon>Acidaminococcaceae</taxon>
        <taxon>Succiniclasticum</taxon>
    </lineage>
</organism>
<gene>
    <name evidence="4" type="ORF">SAMN05216245_10370</name>
</gene>
<dbReference type="PANTHER" id="PTHR35936:SF17">
    <property type="entry name" value="ARGININE-BINDING EXTRACELLULAR PROTEIN ARTP"/>
    <property type="match status" value="1"/>
</dbReference>
<evidence type="ECO:0000259" key="3">
    <source>
        <dbReference type="SMART" id="SM00062"/>
    </source>
</evidence>
<reference evidence="4 5" key="1">
    <citation type="submission" date="2016-10" db="EMBL/GenBank/DDBJ databases">
        <authorList>
            <person name="de Groot N.N."/>
        </authorList>
    </citation>
    <scope>NUCLEOTIDE SEQUENCE [LARGE SCALE GENOMIC DNA]</scope>
    <source>
        <strain evidence="4 5">DSM 9236</strain>
    </source>
</reference>
<dbReference type="RefSeq" id="WP_093912910.1">
    <property type="nucleotide sequence ID" value="NZ_FONL01000003.1"/>
</dbReference>
<dbReference type="EMBL" id="FONL01000003">
    <property type="protein sequence ID" value="SFE24484.1"/>
    <property type="molecule type" value="Genomic_DNA"/>
</dbReference>
<keyword evidence="5" id="KW-1185">Reference proteome</keyword>
<evidence type="ECO:0000313" key="4">
    <source>
        <dbReference type="EMBL" id="SFE24484.1"/>
    </source>
</evidence>